<reference evidence="1 2" key="1">
    <citation type="submission" date="2020-03" db="EMBL/GenBank/DDBJ databases">
        <title>Metagenomic, metatranscriptomic, and metabolomic analyses revealed the key microbes and metabolic features during the fermentation of ganjang, Korean traditional soy sauce.</title>
        <authorList>
            <person name="Chun B.H."/>
            <person name="Jeon C.O."/>
        </authorList>
    </citation>
    <scope>NUCLEOTIDE SEQUENCE [LARGE SCALE GENOMIC DNA]</scope>
    <source>
        <strain evidence="1 2">KG14</strain>
    </source>
</reference>
<accession>A0A851I042</accession>
<gene>
    <name evidence="1" type="ORF">HLV39_08660</name>
</gene>
<name>A0A851I042_9GAMM</name>
<evidence type="ECO:0000313" key="1">
    <source>
        <dbReference type="EMBL" id="NWN91561.1"/>
    </source>
</evidence>
<keyword evidence="2" id="KW-1185">Reference proteome</keyword>
<sequence>MNAILIAVIFQRDLSFVYGLTNSSQKPERQKYTDTIQEFERRAPITIGPGVKKCFRSARNGPQIAENLHRKIETARKTAGRYREESLPCKAGPSSLRIRRETQALV</sequence>
<evidence type="ECO:0000313" key="2">
    <source>
        <dbReference type="Proteomes" id="UP000536442"/>
    </source>
</evidence>
<dbReference type="AlphaFoldDB" id="A0A851I042"/>
<dbReference type="Proteomes" id="UP000536442">
    <property type="component" value="Unassembled WGS sequence"/>
</dbReference>
<dbReference type="EMBL" id="JABEVQ010000004">
    <property type="protein sequence ID" value="NWN91561.1"/>
    <property type="molecule type" value="Genomic_DNA"/>
</dbReference>
<protein>
    <submittedName>
        <fullName evidence="1">Uncharacterized protein</fullName>
    </submittedName>
</protein>
<organism evidence="1 2">
    <name type="scientific">Marinobacter adhaerens</name>
    <dbReference type="NCBI Taxonomy" id="1033846"/>
    <lineage>
        <taxon>Bacteria</taxon>
        <taxon>Pseudomonadati</taxon>
        <taxon>Pseudomonadota</taxon>
        <taxon>Gammaproteobacteria</taxon>
        <taxon>Pseudomonadales</taxon>
        <taxon>Marinobacteraceae</taxon>
        <taxon>Marinobacter</taxon>
    </lineage>
</organism>
<comment type="caution">
    <text evidence="1">The sequence shown here is derived from an EMBL/GenBank/DDBJ whole genome shotgun (WGS) entry which is preliminary data.</text>
</comment>
<proteinExistence type="predicted"/>